<protein>
    <recommendedName>
        <fullName evidence="3">Secretion system C-terminal sorting domain-containing protein</fullName>
    </recommendedName>
</protein>
<dbReference type="KEGG" id="fmg:HYN48_09485"/>
<evidence type="ECO:0000313" key="5">
    <source>
        <dbReference type="Proteomes" id="UP000244193"/>
    </source>
</evidence>
<dbReference type="AlphaFoldDB" id="A0A2S0REC3"/>
<dbReference type="PANTHER" id="PTHR35580:SF1">
    <property type="entry name" value="PHYTASE-LIKE DOMAIN-CONTAINING PROTEIN"/>
    <property type="match status" value="1"/>
</dbReference>
<dbReference type="Pfam" id="PF18962">
    <property type="entry name" value="Por_Secre_tail"/>
    <property type="match status" value="1"/>
</dbReference>
<dbReference type="SUPFAM" id="SSF101898">
    <property type="entry name" value="NHL repeat"/>
    <property type="match status" value="1"/>
</dbReference>
<reference evidence="4 5" key="1">
    <citation type="submission" date="2018-04" db="EMBL/GenBank/DDBJ databases">
        <title>Genome sequencing of Flavobacterium sp. HYN0048.</title>
        <authorList>
            <person name="Yi H."/>
            <person name="Baek C."/>
        </authorList>
    </citation>
    <scope>NUCLEOTIDE SEQUENCE [LARGE SCALE GENOMIC DNA]</scope>
    <source>
        <strain evidence="4 5">HYN0048</strain>
    </source>
</reference>
<keyword evidence="5" id="KW-1185">Reference proteome</keyword>
<evidence type="ECO:0000256" key="2">
    <source>
        <dbReference type="SAM" id="SignalP"/>
    </source>
</evidence>
<dbReference type="NCBIfam" id="TIGR04183">
    <property type="entry name" value="Por_Secre_tail"/>
    <property type="match status" value="1"/>
</dbReference>
<dbReference type="Proteomes" id="UP000244193">
    <property type="component" value="Chromosome"/>
</dbReference>
<keyword evidence="1 2" id="KW-0732">Signal</keyword>
<feature type="signal peptide" evidence="2">
    <location>
        <begin position="1"/>
        <end position="28"/>
    </location>
</feature>
<dbReference type="EMBL" id="CP028811">
    <property type="protein sequence ID" value="AWA30297.1"/>
    <property type="molecule type" value="Genomic_DNA"/>
</dbReference>
<dbReference type="PANTHER" id="PTHR35580">
    <property type="entry name" value="CELL SURFACE GLYCOPROTEIN (S-LAYER PROTEIN)-LIKE PROTEIN"/>
    <property type="match status" value="1"/>
</dbReference>
<feature type="domain" description="Secretion system C-terminal sorting" evidence="3">
    <location>
        <begin position="459"/>
        <end position="514"/>
    </location>
</feature>
<proteinExistence type="predicted"/>
<dbReference type="InterPro" id="IPR026444">
    <property type="entry name" value="Secre_tail"/>
</dbReference>
<dbReference type="InterPro" id="IPR052918">
    <property type="entry name" value="Motility_Chemotaxis_Reg"/>
</dbReference>
<dbReference type="Gene3D" id="2.120.10.30">
    <property type="entry name" value="TolB, C-terminal domain"/>
    <property type="match status" value="1"/>
</dbReference>
<evidence type="ECO:0000259" key="3">
    <source>
        <dbReference type="Pfam" id="PF18962"/>
    </source>
</evidence>
<name>A0A2S0REC3_9FLAO</name>
<organism evidence="4 5">
    <name type="scientific">Flavobacterium magnum</name>
    <dbReference type="NCBI Taxonomy" id="2162713"/>
    <lineage>
        <taxon>Bacteria</taxon>
        <taxon>Pseudomonadati</taxon>
        <taxon>Bacteroidota</taxon>
        <taxon>Flavobacteriia</taxon>
        <taxon>Flavobacteriales</taxon>
        <taxon>Flavobacteriaceae</taxon>
        <taxon>Flavobacterium</taxon>
    </lineage>
</organism>
<accession>A0A2S0REC3</accession>
<dbReference type="InterPro" id="IPR011042">
    <property type="entry name" value="6-blade_b-propeller_TolB-like"/>
</dbReference>
<gene>
    <name evidence="4" type="ORF">HYN48_09485</name>
</gene>
<feature type="chain" id="PRO_5015646202" description="Secretion system C-terminal sorting domain-containing protein" evidence="2">
    <location>
        <begin position="29"/>
        <end position="523"/>
    </location>
</feature>
<evidence type="ECO:0000313" key="4">
    <source>
        <dbReference type="EMBL" id="AWA30297.1"/>
    </source>
</evidence>
<sequence length="523" mass="56701">MASGRKTKTKLMKKITLLLLLCMATAQSQNFEWLQTPEINFSLSPDGVSYPLTTDNEGNVYMAGFKENPVPYNDVMGFVFYNKYDKDGNLLYSKMLPGEVTVYEMATDSAGNLLMAAGYRHSIVFPNVAFLSASDDVQYLMIKFDPEGNLIWQQPIEIQDSFVNDFRTITTDAQDNIYIGYDDYNYSYISKLNPAGTVLLTITQEYARMVTSISVDNQGNIYGAGSCAESIATYAGVAAGSPFFYNTYAVKYNASGTFQWIKYVDDITCPLPQIKARTPDAVYFSSYLFGSYAFGPITTEGPASGGFGDFFLAKLNADGDYQWVREADGTGTVTTGKKNFLELDQDGNVYFAGGVQGTIDWGNGITTSNGMNDDAVLVKYDADGNALMAVSAGGSGFDRTDSVRIAADGSIYLSGMANGDAVFGGFSHEGTAFQYYPYLVRVSSAPLGVPEIGGVKISLYPNPAAEEIHFNNQSAMSGTIWNILGQKITDFSVEAGQAFNISALAKGTYLVKTGGSVLKFVKS</sequence>
<evidence type="ECO:0000256" key="1">
    <source>
        <dbReference type="ARBA" id="ARBA00022729"/>
    </source>
</evidence>